<dbReference type="InterPro" id="IPR000649">
    <property type="entry name" value="IF-2B-related"/>
</dbReference>
<dbReference type="Pfam" id="PF01008">
    <property type="entry name" value="IF-2B"/>
    <property type="match status" value="1"/>
</dbReference>
<evidence type="ECO:0000256" key="4">
    <source>
        <dbReference type="RuleBase" id="RU003814"/>
    </source>
</evidence>
<comment type="similarity">
    <text evidence="1 4">Belongs to the eIF-2B alpha/beta/delta subunits family.</text>
</comment>
<evidence type="ECO:0000313" key="5">
    <source>
        <dbReference type="EMBL" id="SDC94234.1"/>
    </source>
</evidence>
<gene>
    <name evidence="5" type="ORF">SAMN05660835_01635</name>
</gene>
<dbReference type="Gene3D" id="3.40.50.10470">
    <property type="entry name" value="Translation initiation factor eif-2b, domain 2"/>
    <property type="match status" value="1"/>
</dbReference>
<evidence type="ECO:0000256" key="3">
    <source>
        <dbReference type="ARBA" id="ARBA00022917"/>
    </source>
</evidence>
<dbReference type="AlphaFoldDB" id="A0A1G6QQI5"/>
<dbReference type="InterPro" id="IPR037171">
    <property type="entry name" value="NagB/RpiA_transferase-like"/>
</dbReference>
<reference evidence="6" key="1">
    <citation type="submission" date="2016-10" db="EMBL/GenBank/DDBJ databases">
        <authorList>
            <person name="Varghese N."/>
            <person name="Submissions S."/>
        </authorList>
    </citation>
    <scope>NUCLEOTIDE SEQUENCE [LARGE SCALE GENOMIC DNA]</scope>
    <source>
        <strain evidence="6">DSM 8415</strain>
    </source>
</reference>
<name>A0A1G6QQI5_9BACT</name>
<dbReference type="EMBL" id="FMYU01000012">
    <property type="protein sequence ID" value="SDC94234.1"/>
    <property type="molecule type" value="Genomic_DNA"/>
</dbReference>
<dbReference type="InterPro" id="IPR051501">
    <property type="entry name" value="eIF2B_alpha/beta/delta"/>
</dbReference>
<keyword evidence="3" id="KW-0648">Protein biosynthesis</keyword>
<evidence type="ECO:0000313" key="6">
    <source>
        <dbReference type="Proteomes" id="UP000199411"/>
    </source>
</evidence>
<sequence>MSYIETLKNCAKDKKRGSLDIALDIIEASFALANLNENKKLIVLLKEIIKKQPSMALVINVCFKIIDLLKKDEIQKIAFLKQDLLDFIQKSTLKASKFLDGKSICTISYSKEVFLSIAKSLCKTVYIGIGHPKKEGEAFALDLKKIGKNVVVFEDNNYLFGAKMCDVFLSGADALFDDFFVNKSQTFCLCLLARYFKKPFYVIANKYKYLPDKLKNYYKILQMPKSEVTKKDLDTYNVYFEEIPLEFVTLIGG</sequence>
<evidence type="ECO:0000256" key="2">
    <source>
        <dbReference type="ARBA" id="ARBA00022540"/>
    </source>
</evidence>
<keyword evidence="6" id="KW-1185">Reference proteome</keyword>
<dbReference type="InterPro" id="IPR042529">
    <property type="entry name" value="IF_2B-like_C"/>
</dbReference>
<keyword evidence="2 5" id="KW-0396">Initiation factor</keyword>
<dbReference type="PANTHER" id="PTHR45860">
    <property type="entry name" value="TRANSLATION INITIATION FACTOR EIF-2B SUBUNIT ALPHA"/>
    <property type="match status" value="1"/>
</dbReference>
<organism evidence="5 6">
    <name type="scientific">Desulfurella multipotens</name>
    <dbReference type="NCBI Taxonomy" id="79269"/>
    <lineage>
        <taxon>Bacteria</taxon>
        <taxon>Pseudomonadati</taxon>
        <taxon>Campylobacterota</taxon>
        <taxon>Desulfurellia</taxon>
        <taxon>Desulfurellales</taxon>
        <taxon>Desulfurellaceae</taxon>
        <taxon>Desulfurella</taxon>
    </lineage>
</organism>
<protein>
    <submittedName>
        <fullName evidence="5">Translation initiation factor eIF-2B subunit delta</fullName>
    </submittedName>
</protein>
<evidence type="ECO:0000256" key="1">
    <source>
        <dbReference type="ARBA" id="ARBA00007251"/>
    </source>
</evidence>
<proteinExistence type="inferred from homology"/>
<dbReference type="RefSeq" id="WP_092129516.1">
    <property type="nucleotide sequence ID" value="NZ_FMYU01000012.1"/>
</dbReference>
<dbReference type="OrthoDB" id="5508119at2"/>
<accession>A0A1G6QQI5</accession>
<dbReference type="PANTHER" id="PTHR45860:SF1">
    <property type="entry name" value="TRANSLATION INITIATION FACTOR EIF-2B SUBUNIT ALPHA"/>
    <property type="match status" value="1"/>
</dbReference>
<dbReference type="SUPFAM" id="SSF100950">
    <property type="entry name" value="NagB/RpiA/CoA transferase-like"/>
    <property type="match status" value="1"/>
</dbReference>
<dbReference type="GO" id="GO:0003743">
    <property type="term" value="F:translation initiation factor activity"/>
    <property type="evidence" value="ECO:0007669"/>
    <property type="project" value="UniProtKB-KW"/>
</dbReference>
<dbReference type="Proteomes" id="UP000199411">
    <property type="component" value="Unassembled WGS sequence"/>
</dbReference>